<evidence type="ECO:0000259" key="2">
    <source>
        <dbReference type="Pfam" id="PF07484"/>
    </source>
</evidence>
<feature type="region of interest" description="Disordered" evidence="1">
    <location>
        <begin position="163"/>
        <end position="187"/>
    </location>
</feature>
<feature type="region of interest" description="Disordered" evidence="1">
    <location>
        <begin position="1"/>
        <end position="26"/>
    </location>
</feature>
<dbReference type="OrthoDB" id="8971229at2"/>
<dbReference type="AlphaFoldDB" id="A0A4P7LUL9"/>
<dbReference type="SUPFAM" id="SSF88874">
    <property type="entry name" value="Receptor-binding domain of short tail fibre protein gp12"/>
    <property type="match status" value="1"/>
</dbReference>
<keyword evidence="3" id="KW-0614">Plasmid</keyword>
<accession>A0A4P7LUL9</accession>
<evidence type="ECO:0000313" key="3">
    <source>
        <dbReference type="EMBL" id="QBY56161.1"/>
    </source>
</evidence>
<dbReference type="InterPro" id="IPR037053">
    <property type="entry name" value="Phage_tail_collar_dom_sf"/>
</dbReference>
<dbReference type="KEGG" id="cox:E0W60_34460"/>
<gene>
    <name evidence="3" type="ORF">E0W60_34460</name>
</gene>
<dbReference type="Proteomes" id="UP000295294">
    <property type="component" value="Plasmid unnamed3"/>
</dbReference>
<evidence type="ECO:0000313" key="4">
    <source>
        <dbReference type="Proteomes" id="UP000295294"/>
    </source>
</evidence>
<sequence>MHRIDTIDAVDTMPPPAALGTPGFYSDGDVETGRRGTVMSADALNAVQEEICGVIEGVGMPLDKQDNGQLLVAIQSMVQSMIDDQRVGEVFWWPYDTEPDGRAVRVYGQAVGRTGLFAKLFAKSGTKYGAGDGVNTFNLPDPRKYFPRVWDDREARAIGSMQADQNKAHGHTGAVGQGGAHAATETGDAGAHDHTVQTVVAATNPDTQGAADGASNVDVTHLEAVTTSPAPNHRHSVPAVPSHDHPLTIDPSGGEEARPMNIAWPLYIRY</sequence>
<evidence type="ECO:0000256" key="1">
    <source>
        <dbReference type="SAM" id="MobiDB-lite"/>
    </source>
</evidence>
<proteinExistence type="predicted"/>
<dbReference type="Gene3D" id="3.90.1340.10">
    <property type="entry name" value="Phage tail collar domain"/>
    <property type="match status" value="1"/>
</dbReference>
<geneLocation type="plasmid" evidence="3">
    <name>unnamed3</name>
</geneLocation>
<dbReference type="InterPro" id="IPR011083">
    <property type="entry name" value="Phage_tail_collar_dom"/>
</dbReference>
<dbReference type="EMBL" id="CP038638">
    <property type="protein sequence ID" value="QBY56161.1"/>
    <property type="molecule type" value="Genomic_DNA"/>
</dbReference>
<dbReference type="Pfam" id="PF07484">
    <property type="entry name" value="Collar"/>
    <property type="match status" value="1"/>
</dbReference>
<protein>
    <recommendedName>
        <fullName evidence="2">Phage tail collar domain-containing protein</fullName>
    </recommendedName>
</protein>
<organism evidence="3 4">
    <name type="scientific">Cupriavidus oxalaticus</name>
    <dbReference type="NCBI Taxonomy" id="96344"/>
    <lineage>
        <taxon>Bacteria</taxon>
        <taxon>Pseudomonadati</taxon>
        <taxon>Pseudomonadota</taxon>
        <taxon>Betaproteobacteria</taxon>
        <taxon>Burkholderiales</taxon>
        <taxon>Burkholderiaceae</taxon>
        <taxon>Cupriavidus</taxon>
    </lineage>
</organism>
<reference evidence="3 4" key="1">
    <citation type="submission" date="2019-03" db="EMBL/GenBank/DDBJ databases">
        <title>Efficiently degradation of phenoxyalkanoic acid herbicides by Cupriavidus oxalaticus strain X32.</title>
        <authorList>
            <person name="Sheng X."/>
        </authorList>
    </citation>
    <scope>NUCLEOTIDE SEQUENCE [LARGE SCALE GENOMIC DNA]</scope>
    <source>
        <strain evidence="3 4">X32</strain>
        <plasmid evidence="3 4">unnamed3</plasmid>
    </source>
</reference>
<name>A0A4P7LUL9_9BURK</name>
<feature type="domain" description="Phage tail collar" evidence="2">
    <location>
        <begin position="88"/>
        <end position="147"/>
    </location>
</feature>
<dbReference type="RefSeq" id="WP_135707326.1">
    <property type="nucleotide sequence ID" value="NZ_CP038638.1"/>
</dbReference>